<feature type="transmembrane region" description="Helical" evidence="1">
    <location>
        <begin position="145"/>
        <end position="164"/>
    </location>
</feature>
<dbReference type="AlphaFoldDB" id="A0A410DYJ3"/>
<dbReference type="GO" id="GO:0022857">
    <property type="term" value="F:transmembrane transporter activity"/>
    <property type="evidence" value="ECO:0007669"/>
    <property type="project" value="InterPro"/>
</dbReference>
<keyword evidence="1" id="KW-0472">Membrane</keyword>
<feature type="transmembrane region" description="Helical" evidence="1">
    <location>
        <begin position="176"/>
        <end position="200"/>
    </location>
</feature>
<sequence>MEKGLNKSNFSTRQMVTTAMLAAISIFLGLSGLGFIKIPPVNATIMHIPVIIGSIIEGPIVGGLIGLCFGLFSMYQAFTAPTPTSFVFWNPIVALLPRILIGVISYYAFVGIKKTVKINAKASGMAVIAFLSIMIALALKIFFPIYVSCIIAAAVFVVLTFLFIKYKLSEKSEVLSIGTASLLGTLTNTVLVLTLIYVFYVDRFAKAINVNPTLAGKAIVTIGMTNGIPEALISTIIVVPVVMAILKIRK</sequence>
<feature type="transmembrane region" description="Helical" evidence="1">
    <location>
        <begin position="87"/>
        <end position="110"/>
    </location>
</feature>
<reference evidence="2 3" key="1">
    <citation type="submission" date="2018-01" db="EMBL/GenBank/DDBJ databases">
        <title>Genome Sequencing and Assembly of Anaerobacter polyendosporus strain CT4.</title>
        <authorList>
            <person name="Tachaapaikoon C."/>
            <person name="Sutheeworapong S."/>
            <person name="Jenjaroenpun P."/>
            <person name="Wongsurawat T."/>
            <person name="Nookeaw I."/>
            <person name="Cheawchanlertfa P."/>
            <person name="Kosugi A."/>
            <person name="Cheevadhanarak S."/>
            <person name="Ratanakhanokchai K."/>
        </authorList>
    </citation>
    <scope>NUCLEOTIDE SEQUENCE [LARGE SCALE GENOMIC DNA]</scope>
    <source>
        <strain evidence="2 3">CT4</strain>
    </source>
</reference>
<dbReference type="Pfam" id="PF12822">
    <property type="entry name" value="ECF_trnsprt"/>
    <property type="match status" value="1"/>
</dbReference>
<gene>
    <name evidence="2" type="ORF">C1I91_22305</name>
</gene>
<name>A0A410DYJ3_9CLOT</name>
<accession>A0A410DYJ3</accession>
<evidence type="ECO:0000256" key="1">
    <source>
        <dbReference type="SAM" id="Phobius"/>
    </source>
</evidence>
<feature type="transmembrane region" description="Helical" evidence="1">
    <location>
        <begin position="122"/>
        <end position="139"/>
    </location>
</feature>
<dbReference type="OrthoDB" id="9813540at2"/>
<proteinExistence type="predicted"/>
<feature type="transmembrane region" description="Helical" evidence="1">
    <location>
        <begin position="15"/>
        <end position="36"/>
    </location>
</feature>
<dbReference type="Proteomes" id="UP000286268">
    <property type="component" value="Chromosome"/>
</dbReference>
<dbReference type="Gene3D" id="1.10.1760.20">
    <property type="match status" value="1"/>
</dbReference>
<evidence type="ECO:0000313" key="3">
    <source>
        <dbReference type="Proteomes" id="UP000286268"/>
    </source>
</evidence>
<dbReference type="KEGG" id="cmah:C1I91_22305"/>
<dbReference type="EMBL" id="CP025746">
    <property type="protein sequence ID" value="QAA34142.1"/>
    <property type="molecule type" value="Genomic_DNA"/>
</dbReference>
<keyword evidence="1" id="KW-0812">Transmembrane</keyword>
<keyword evidence="3" id="KW-1185">Reference proteome</keyword>
<organism evidence="2 3">
    <name type="scientific">Clostridium manihotivorum</name>
    <dbReference type="NCBI Taxonomy" id="2320868"/>
    <lineage>
        <taxon>Bacteria</taxon>
        <taxon>Bacillati</taxon>
        <taxon>Bacillota</taxon>
        <taxon>Clostridia</taxon>
        <taxon>Eubacteriales</taxon>
        <taxon>Clostridiaceae</taxon>
        <taxon>Clostridium</taxon>
    </lineage>
</organism>
<keyword evidence="1" id="KW-1133">Transmembrane helix</keyword>
<evidence type="ECO:0000313" key="2">
    <source>
        <dbReference type="EMBL" id="QAA34142.1"/>
    </source>
</evidence>
<feature type="transmembrane region" description="Helical" evidence="1">
    <location>
        <begin position="48"/>
        <end position="75"/>
    </location>
</feature>
<protein>
    <submittedName>
        <fullName evidence="2">ECF transporter S component</fullName>
    </submittedName>
</protein>
<dbReference type="RefSeq" id="WP_128214863.1">
    <property type="nucleotide sequence ID" value="NZ_CP025746.1"/>
</dbReference>
<dbReference type="InterPro" id="IPR024529">
    <property type="entry name" value="ECF_trnsprt_substrate-spec"/>
</dbReference>